<name>A0A0A9BYE4_ARUDO</name>
<dbReference type="AlphaFoldDB" id="A0A0A9BYE4"/>
<dbReference type="EMBL" id="GBRH01233598">
    <property type="protein sequence ID" value="JAD64297.1"/>
    <property type="molecule type" value="Transcribed_RNA"/>
</dbReference>
<reference evidence="1" key="2">
    <citation type="journal article" date="2015" name="Data Brief">
        <title>Shoot transcriptome of the giant reed, Arundo donax.</title>
        <authorList>
            <person name="Barrero R.A."/>
            <person name="Guerrero F.D."/>
            <person name="Moolhuijzen P."/>
            <person name="Goolsby J.A."/>
            <person name="Tidwell J."/>
            <person name="Bellgard S.E."/>
            <person name="Bellgard M.I."/>
        </authorList>
    </citation>
    <scope>NUCLEOTIDE SEQUENCE</scope>
    <source>
        <tissue evidence="1">Shoot tissue taken approximately 20 cm above the soil surface</tissue>
    </source>
</reference>
<reference evidence="1" key="1">
    <citation type="submission" date="2014-09" db="EMBL/GenBank/DDBJ databases">
        <authorList>
            <person name="Magalhaes I.L.F."/>
            <person name="Oliveira U."/>
            <person name="Santos F.R."/>
            <person name="Vidigal T.H.D.A."/>
            <person name="Brescovit A.D."/>
            <person name="Santos A.J."/>
        </authorList>
    </citation>
    <scope>NUCLEOTIDE SEQUENCE</scope>
    <source>
        <tissue evidence="1">Shoot tissue taken approximately 20 cm above the soil surface</tissue>
    </source>
</reference>
<organism evidence="1">
    <name type="scientific">Arundo donax</name>
    <name type="common">Giant reed</name>
    <name type="synonym">Donax arundinaceus</name>
    <dbReference type="NCBI Taxonomy" id="35708"/>
    <lineage>
        <taxon>Eukaryota</taxon>
        <taxon>Viridiplantae</taxon>
        <taxon>Streptophyta</taxon>
        <taxon>Embryophyta</taxon>
        <taxon>Tracheophyta</taxon>
        <taxon>Spermatophyta</taxon>
        <taxon>Magnoliopsida</taxon>
        <taxon>Liliopsida</taxon>
        <taxon>Poales</taxon>
        <taxon>Poaceae</taxon>
        <taxon>PACMAD clade</taxon>
        <taxon>Arundinoideae</taxon>
        <taxon>Arundineae</taxon>
        <taxon>Arundo</taxon>
    </lineage>
</organism>
<evidence type="ECO:0000313" key="1">
    <source>
        <dbReference type="EMBL" id="JAD64297.1"/>
    </source>
</evidence>
<dbReference type="PROSITE" id="PS51257">
    <property type="entry name" value="PROKAR_LIPOPROTEIN"/>
    <property type="match status" value="1"/>
</dbReference>
<proteinExistence type="predicted"/>
<protein>
    <submittedName>
        <fullName evidence="1">Uncharacterized protein</fullName>
    </submittedName>
</protein>
<accession>A0A0A9BYE4</accession>
<sequence length="42" mass="4682">MNRRLRPEEKGKAAASCCGQGPWSHPFFWISCCSSAPVEPFL</sequence>